<accession>A0ABS9N380</accession>
<dbReference type="Proteomes" id="UP001201629">
    <property type="component" value="Unassembled WGS sequence"/>
</dbReference>
<evidence type="ECO:0000313" key="2">
    <source>
        <dbReference type="Proteomes" id="UP001201629"/>
    </source>
</evidence>
<dbReference type="InterPro" id="IPR027417">
    <property type="entry name" value="P-loop_NTPase"/>
</dbReference>
<dbReference type="Pfam" id="PF13469">
    <property type="entry name" value="Sulfotransfer_3"/>
    <property type="match status" value="1"/>
</dbReference>
<dbReference type="InterPro" id="IPR051135">
    <property type="entry name" value="Gal/GlcNAc/GalNAc_ST"/>
</dbReference>
<protein>
    <submittedName>
        <fullName evidence="1">Sulfotransferase</fullName>
    </submittedName>
</protein>
<sequence length="309" mass="35227">MLSLVVGTGRCGSTLVQELLSRHPAVGFVSGLDDKLARLNPKGRFNGALYRRSAPRPAGMTSLRHSRRLLERGRLRVAPSEAYHLLDRQVLAGFSRPCRDLVAEDLTPFVARRLRAFFDERIARQGCQQLAQHVTGWPRTGLLRAAYPELRVVNVVRDGRAVANSWLQMGWWDGWRGPDNWIYGPLPSDLREEWIESGRSFQVLAALGWKMLMDAFAQARLCHPADQWLDVRYEDLVEQPREQVGRMLDFLGLSWSTAFEKGFSRYDFTVGRAEAYRDELSPAQLTAIERVLEKPLAEWGYPVYGTLQE</sequence>
<dbReference type="PANTHER" id="PTHR10704">
    <property type="entry name" value="CARBOHYDRATE SULFOTRANSFERASE"/>
    <property type="match status" value="1"/>
</dbReference>
<dbReference type="EMBL" id="JAKKFD010000022">
    <property type="protein sequence ID" value="MCG5443991.1"/>
    <property type="molecule type" value="Genomic_DNA"/>
</dbReference>
<dbReference type="RefSeq" id="WP_238679151.1">
    <property type="nucleotide sequence ID" value="NZ_JAKKFD010000022.1"/>
</dbReference>
<dbReference type="SUPFAM" id="SSF52540">
    <property type="entry name" value="P-loop containing nucleoside triphosphate hydrolases"/>
    <property type="match status" value="1"/>
</dbReference>
<dbReference type="PANTHER" id="PTHR10704:SF44">
    <property type="entry name" value="LD35051P-RELATED"/>
    <property type="match status" value="1"/>
</dbReference>
<gene>
    <name evidence="1" type="ORF">NIE79_002135</name>
</gene>
<dbReference type="Gene3D" id="3.40.50.300">
    <property type="entry name" value="P-loop containing nucleotide triphosphate hydrolases"/>
    <property type="match status" value="1"/>
</dbReference>
<reference evidence="1 2" key="1">
    <citation type="submission" date="2022-01" db="EMBL/GenBank/DDBJ databases">
        <authorList>
            <person name="Riesco R."/>
            <person name="Trujillo M.E."/>
        </authorList>
    </citation>
    <scope>NUCLEOTIDE SEQUENCE [LARGE SCALE GENOMIC DNA]</scope>
    <source>
        <strain evidence="1 2">NIE79</strain>
    </source>
</reference>
<name>A0ABS9N380_9ACTN</name>
<evidence type="ECO:0000313" key="1">
    <source>
        <dbReference type="EMBL" id="MCG5443991.1"/>
    </source>
</evidence>
<organism evidence="1 2">
    <name type="scientific">Micromonospora trifolii</name>
    <dbReference type="NCBI Taxonomy" id="2911208"/>
    <lineage>
        <taxon>Bacteria</taxon>
        <taxon>Bacillati</taxon>
        <taxon>Actinomycetota</taxon>
        <taxon>Actinomycetes</taxon>
        <taxon>Micromonosporales</taxon>
        <taxon>Micromonosporaceae</taxon>
        <taxon>Micromonospora</taxon>
    </lineage>
</organism>
<keyword evidence="2" id="KW-1185">Reference proteome</keyword>
<comment type="caution">
    <text evidence="1">The sequence shown here is derived from an EMBL/GenBank/DDBJ whole genome shotgun (WGS) entry which is preliminary data.</text>
</comment>
<proteinExistence type="predicted"/>